<comment type="cofactor">
    <cofactor evidence="1">
        <name>adenosylcob(III)alamin</name>
        <dbReference type="ChEBI" id="CHEBI:18408"/>
    </cofactor>
</comment>
<protein>
    <recommendedName>
        <fullName evidence="3">methylmalonyl-CoA mutase</fullName>
        <ecNumber evidence="3">5.4.99.2</ecNumber>
    </recommendedName>
</protein>
<dbReference type="SUPFAM" id="SSF52242">
    <property type="entry name" value="Cobalamin (vitamin B12)-binding domain"/>
    <property type="match status" value="1"/>
</dbReference>
<dbReference type="InterPro" id="IPR006159">
    <property type="entry name" value="Acid_CoA_mut_C"/>
</dbReference>
<evidence type="ECO:0000313" key="9">
    <source>
        <dbReference type="EMBL" id="MFC3712392.1"/>
    </source>
</evidence>
<dbReference type="InterPro" id="IPR006099">
    <property type="entry name" value="MeMalonylCoA_mutase_a/b_cat"/>
</dbReference>
<gene>
    <name evidence="9" type="primary">scpA</name>
    <name evidence="9" type="ORF">ACFOMD_07415</name>
</gene>
<dbReference type="CDD" id="cd02071">
    <property type="entry name" value="MM_CoA_mut_B12_BD"/>
    <property type="match status" value="1"/>
</dbReference>
<evidence type="ECO:0000256" key="6">
    <source>
        <dbReference type="ARBA" id="ARBA00023235"/>
    </source>
</evidence>
<dbReference type="SUPFAM" id="SSF51703">
    <property type="entry name" value="Cobalamin (vitamin B12)-dependent enzymes"/>
    <property type="match status" value="1"/>
</dbReference>
<dbReference type="NCBIfam" id="TIGR00640">
    <property type="entry name" value="acid_CoA_mut_C"/>
    <property type="match status" value="1"/>
</dbReference>
<evidence type="ECO:0000256" key="5">
    <source>
        <dbReference type="ARBA" id="ARBA00022723"/>
    </source>
</evidence>
<keyword evidence="5" id="KW-0479">Metal-binding</keyword>
<evidence type="ECO:0000256" key="3">
    <source>
        <dbReference type="ARBA" id="ARBA00012398"/>
    </source>
</evidence>
<dbReference type="NCBIfam" id="TIGR00641">
    <property type="entry name" value="acid_CoA_mut_N"/>
    <property type="match status" value="1"/>
</dbReference>
<organism evidence="9 10">
    <name type="scientific">Sphingoaurantiacus capsulatus</name>
    <dbReference type="NCBI Taxonomy" id="1771310"/>
    <lineage>
        <taxon>Bacteria</taxon>
        <taxon>Pseudomonadati</taxon>
        <taxon>Pseudomonadota</taxon>
        <taxon>Alphaproteobacteria</taxon>
        <taxon>Sphingomonadales</taxon>
        <taxon>Sphingosinicellaceae</taxon>
        <taxon>Sphingoaurantiacus</taxon>
    </lineage>
</organism>
<dbReference type="Gene3D" id="3.40.50.280">
    <property type="entry name" value="Cobalamin-binding domain"/>
    <property type="match status" value="1"/>
</dbReference>
<dbReference type="PROSITE" id="PS00544">
    <property type="entry name" value="METMALONYL_COA_MUTASE"/>
    <property type="match status" value="1"/>
</dbReference>
<name>A0ABV7X8M9_9SPHN</name>
<dbReference type="InterPro" id="IPR006158">
    <property type="entry name" value="Cobalamin-bd"/>
</dbReference>
<comment type="similarity">
    <text evidence="2">Belongs to the methylmalonyl-CoA mutase family.</text>
</comment>
<dbReference type="PANTHER" id="PTHR48101">
    <property type="entry name" value="METHYLMALONYL-COA MUTASE, MITOCHONDRIAL-RELATED"/>
    <property type="match status" value="1"/>
</dbReference>
<dbReference type="PANTHER" id="PTHR48101:SF4">
    <property type="entry name" value="METHYLMALONYL-COA MUTASE, MITOCHONDRIAL"/>
    <property type="match status" value="1"/>
</dbReference>
<keyword evidence="6 9" id="KW-0413">Isomerase</keyword>
<dbReference type="PROSITE" id="PS51332">
    <property type="entry name" value="B12_BINDING"/>
    <property type="match status" value="1"/>
</dbReference>
<dbReference type="EMBL" id="JBHRXV010000004">
    <property type="protein sequence ID" value="MFC3712392.1"/>
    <property type="molecule type" value="Genomic_DNA"/>
</dbReference>
<proteinExistence type="inferred from homology"/>
<dbReference type="InterPro" id="IPR016176">
    <property type="entry name" value="Cbl-dep_enz_cat"/>
</dbReference>
<evidence type="ECO:0000256" key="7">
    <source>
        <dbReference type="ARBA" id="ARBA00023285"/>
    </source>
</evidence>
<sequence>MTEKTTADWQALAAKEVKGADLTWQTPEGIAIKPLYTAEDTSEIDPGLPGFFPFTRGVKATMYAGRPWTVRQYAGFSTAEESNAFYHRNLKAGQKGLSVAFDLATHRGYDSDHPRVTGDVGKAGVAIDTLEDMQILFDGIPLGEMSVSMTMNGAVLPCLAFYIVAAEEQGVSQDKLEGTIQNDILKEFMVRNTYIYPPTPSMRIIADIIEYTATNMPKFNSISISGYHIQEAGATQVQELAFTLADGMEYVRAAMAKGLDIDAFAGRLSFFFAIGMNFFMEVAKLRAARGLWARIMKDFGAKDPRSMMLRTHCQTSGVSLTEKDAYNNVIRTTIEAMAAGLGGTQSLHTNALDEAIALPTDFSARIARNTQLILQEETGMTKVVDPLGGSYYVEALTRELEDKAWGLIAEMEAMGGMTRAVELGFPKAEIEKASAAKQSRVDRGEEVVVGVNKYKPAVETPIETLDIDNAKVREGQIARLAKTRANRDEAKAQAALDNLRNGARGDANLLAMAVEAARARCTLGEISQAMEDVFGRHAAVVKLVTGVYGQAYGGDPGFARVVEGIEAFERRKGRRPRVLIAKMGQDGHDRGAKVVGTAFADLGFEVTVGPLFQKPEETAALAIQLDVDVVGASSLAAGHKTLVPELIQQLKELGRGDIRVVAGGVIPPQDYDFLRNAGTVGIFGPGTNIVSSAADILRLLGHNMPPEGIDEAAE</sequence>
<feature type="domain" description="B12-binding" evidence="8">
    <location>
        <begin position="575"/>
        <end position="707"/>
    </location>
</feature>
<keyword evidence="7" id="KW-0170">Cobalt</keyword>
<reference evidence="10" key="1">
    <citation type="journal article" date="2019" name="Int. J. Syst. Evol. Microbiol.">
        <title>The Global Catalogue of Microorganisms (GCM) 10K type strain sequencing project: providing services to taxonomists for standard genome sequencing and annotation.</title>
        <authorList>
            <consortium name="The Broad Institute Genomics Platform"/>
            <consortium name="The Broad Institute Genome Sequencing Center for Infectious Disease"/>
            <person name="Wu L."/>
            <person name="Ma J."/>
        </authorList>
    </citation>
    <scope>NUCLEOTIDE SEQUENCE [LARGE SCALE GENOMIC DNA]</scope>
    <source>
        <strain evidence="10">KCTC 42644</strain>
    </source>
</reference>
<dbReference type="InterPro" id="IPR036724">
    <property type="entry name" value="Cobalamin-bd_sf"/>
</dbReference>
<dbReference type="CDD" id="cd03679">
    <property type="entry name" value="MM_CoA_mutase_alpha_like"/>
    <property type="match status" value="1"/>
</dbReference>
<dbReference type="EC" id="5.4.99.2" evidence="3"/>
<dbReference type="Pfam" id="PF01642">
    <property type="entry name" value="MM_CoA_mutase"/>
    <property type="match status" value="1"/>
</dbReference>
<dbReference type="RefSeq" id="WP_380859171.1">
    <property type="nucleotide sequence ID" value="NZ_JBHRXV010000004.1"/>
</dbReference>
<evidence type="ECO:0000256" key="1">
    <source>
        <dbReference type="ARBA" id="ARBA00001922"/>
    </source>
</evidence>
<dbReference type="NCBIfam" id="NF006944">
    <property type="entry name" value="PRK09426.1"/>
    <property type="match status" value="1"/>
</dbReference>
<keyword evidence="10" id="KW-1185">Reference proteome</keyword>
<dbReference type="InterPro" id="IPR006098">
    <property type="entry name" value="MMCoA_mutase_a_cat"/>
</dbReference>
<dbReference type="InterPro" id="IPR058549">
    <property type="entry name" value="MeMalonylCoA_mutase_a/b_site"/>
</dbReference>
<evidence type="ECO:0000256" key="2">
    <source>
        <dbReference type="ARBA" id="ARBA00008465"/>
    </source>
</evidence>
<dbReference type="Pfam" id="PF02310">
    <property type="entry name" value="B12-binding"/>
    <property type="match status" value="1"/>
</dbReference>
<evidence type="ECO:0000313" key="10">
    <source>
        <dbReference type="Proteomes" id="UP001595615"/>
    </source>
</evidence>
<dbReference type="Proteomes" id="UP001595615">
    <property type="component" value="Unassembled WGS sequence"/>
</dbReference>
<comment type="caution">
    <text evidence="9">The sequence shown here is derived from an EMBL/GenBank/DDBJ whole genome shotgun (WGS) entry which is preliminary data.</text>
</comment>
<dbReference type="Gene3D" id="3.20.20.240">
    <property type="entry name" value="Methylmalonyl-CoA mutase"/>
    <property type="match status" value="1"/>
</dbReference>
<evidence type="ECO:0000259" key="8">
    <source>
        <dbReference type="PROSITE" id="PS51332"/>
    </source>
</evidence>
<accession>A0ABV7X8M9</accession>
<dbReference type="GO" id="GO:0004494">
    <property type="term" value="F:methylmalonyl-CoA mutase activity"/>
    <property type="evidence" value="ECO:0007669"/>
    <property type="project" value="UniProtKB-EC"/>
</dbReference>
<evidence type="ECO:0000256" key="4">
    <source>
        <dbReference type="ARBA" id="ARBA00022628"/>
    </source>
</evidence>
<keyword evidence="4" id="KW-0846">Cobalamin</keyword>